<dbReference type="InterPro" id="IPR036374">
    <property type="entry name" value="OxRdtase_Mopterin-bd_sf"/>
</dbReference>
<name>A0A921NPW8_9RHOB</name>
<keyword evidence="1" id="KW-0732">Signal</keyword>
<dbReference type="EMBL" id="APKE01000033">
    <property type="protein sequence ID" value="KAF0675050.1"/>
    <property type="molecule type" value="Genomic_DNA"/>
</dbReference>
<feature type="chain" id="PRO_5036988129" evidence="1">
    <location>
        <begin position="23"/>
        <end position="156"/>
    </location>
</feature>
<evidence type="ECO:0000313" key="3">
    <source>
        <dbReference type="EMBL" id="KAF0675050.1"/>
    </source>
</evidence>
<dbReference type="AlphaFoldDB" id="A0A921NPW8"/>
<feature type="domain" description="Oxidoreductase molybdopterin-binding" evidence="2">
    <location>
        <begin position="59"/>
        <end position="130"/>
    </location>
</feature>
<dbReference type="Proteomes" id="UP000698242">
    <property type="component" value="Unassembled WGS sequence"/>
</dbReference>
<feature type="signal peptide" evidence="1">
    <location>
        <begin position="1"/>
        <end position="22"/>
    </location>
</feature>
<dbReference type="Gene3D" id="3.90.420.10">
    <property type="entry name" value="Oxidoreductase, molybdopterin-binding domain"/>
    <property type="match status" value="1"/>
</dbReference>
<organism evidence="3 4">
    <name type="scientific">Profundibacterium mesophilum KAUST100406-0324</name>
    <dbReference type="NCBI Taxonomy" id="1037889"/>
    <lineage>
        <taxon>Bacteria</taxon>
        <taxon>Pseudomonadati</taxon>
        <taxon>Pseudomonadota</taxon>
        <taxon>Alphaproteobacteria</taxon>
        <taxon>Rhodobacterales</taxon>
        <taxon>Roseobacteraceae</taxon>
        <taxon>Profundibacterium</taxon>
    </lineage>
</organism>
<sequence>MKRFLAIAAMTCSLGAPIGAAAQTVLSVVDGEEVIAEFDRDALSQLETIEVVTDNDYVSEVTRFTGPLLRDMFTDPPLDRDDELHLTALNDYTVVIPASDAIDYDVILATHIDGKPMSVRSKGPIWVIYPMSDHSELSEASYNDRLIWQLAKVTRK</sequence>
<reference evidence="3" key="1">
    <citation type="submission" date="2013-03" db="EMBL/GenBank/DDBJ databases">
        <title>Genome Sequence of the Profundibacterium mesophilum strain KAUST100406-0324T from Red Sea, a novel genus in the family Rhodobacteraceae.</title>
        <authorList>
            <person name="Essack M."/>
            <person name="Alam I."/>
            <person name="Lafi F."/>
            <person name="Alawi W."/>
            <person name="Kamanu F."/>
            <person name="Al-Suwailem A."/>
            <person name="Lee O.O."/>
            <person name="Xu Y."/>
            <person name="Bajic V."/>
            <person name="Qian P.-Y."/>
            <person name="Archer J."/>
        </authorList>
    </citation>
    <scope>NUCLEOTIDE SEQUENCE</scope>
    <source>
        <strain evidence="3">KAUST100406-0324</strain>
    </source>
</reference>
<evidence type="ECO:0000313" key="4">
    <source>
        <dbReference type="Proteomes" id="UP000698242"/>
    </source>
</evidence>
<dbReference type="SUPFAM" id="SSF56524">
    <property type="entry name" value="Oxidoreductase molybdopterin-binding domain"/>
    <property type="match status" value="1"/>
</dbReference>
<gene>
    <name evidence="3" type="ORF">PMES_02760</name>
</gene>
<dbReference type="OrthoDB" id="9798763at2"/>
<keyword evidence="4" id="KW-1185">Reference proteome</keyword>
<dbReference type="InterPro" id="IPR000572">
    <property type="entry name" value="OxRdtase_Mopterin-bd_dom"/>
</dbReference>
<comment type="caution">
    <text evidence="3">The sequence shown here is derived from an EMBL/GenBank/DDBJ whole genome shotgun (WGS) entry which is preliminary data.</text>
</comment>
<evidence type="ECO:0000259" key="2">
    <source>
        <dbReference type="Pfam" id="PF00174"/>
    </source>
</evidence>
<protein>
    <submittedName>
        <fullName evidence="3">Oxidoreductase molybdopterin binding domain containing protein</fullName>
    </submittedName>
</protein>
<dbReference type="Pfam" id="PF00174">
    <property type="entry name" value="Oxidored_molyb"/>
    <property type="match status" value="1"/>
</dbReference>
<evidence type="ECO:0000256" key="1">
    <source>
        <dbReference type="SAM" id="SignalP"/>
    </source>
</evidence>
<dbReference type="RefSeq" id="WP_159966269.1">
    <property type="nucleotide sequence ID" value="NZ_APKE01000033.1"/>
</dbReference>
<proteinExistence type="predicted"/>
<accession>A0A921NPW8</accession>